<name>A0A3N6N183_NATCH</name>
<protein>
    <submittedName>
        <fullName evidence="2">Uncharacterized protein</fullName>
    </submittedName>
</protein>
<accession>A0A3N6N183</accession>
<evidence type="ECO:0000313" key="3">
    <source>
        <dbReference type="Proteomes" id="UP000281431"/>
    </source>
</evidence>
<organism evidence="2 3">
    <name type="scientific">Natrarchaeobius chitinivorans</name>
    <dbReference type="NCBI Taxonomy" id="1679083"/>
    <lineage>
        <taxon>Archaea</taxon>
        <taxon>Methanobacteriati</taxon>
        <taxon>Methanobacteriota</taxon>
        <taxon>Stenosarchaea group</taxon>
        <taxon>Halobacteria</taxon>
        <taxon>Halobacteriales</taxon>
        <taxon>Natrialbaceae</taxon>
        <taxon>Natrarchaeobius</taxon>
    </lineage>
</organism>
<feature type="compositionally biased region" description="Acidic residues" evidence="1">
    <location>
        <begin position="33"/>
        <end position="43"/>
    </location>
</feature>
<proteinExistence type="predicted"/>
<feature type="region of interest" description="Disordered" evidence="1">
    <location>
        <begin position="1"/>
        <end position="78"/>
    </location>
</feature>
<sequence length="78" mass="8461">MIAVSDDSHDDEPDDNQTQYGGTEDAEPTTTVDDSEEQTDEEYSVPTGRSTRTRPTDGIPFIPGRPIGTRDDARFGGA</sequence>
<gene>
    <name evidence="2" type="ORF">EA472_07330</name>
</gene>
<dbReference type="EMBL" id="REFZ01000004">
    <property type="protein sequence ID" value="RQH01257.1"/>
    <property type="molecule type" value="Genomic_DNA"/>
</dbReference>
<evidence type="ECO:0000313" key="2">
    <source>
        <dbReference type="EMBL" id="RQH01257.1"/>
    </source>
</evidence>
<reference evidence="2 3" key="1">
    <citation type="submission" date="2018-10" db="EMBL/GenBank/DDBJ databases">
        <title>Natrarchaeobius chitinivorans gen. nov., sp. nov., and Natrarchaeobius haloalkaliphilus sp. nov., alkaliphilic, chitin-utilizing haloarchaea from hypersaline alkaline lakes.</title>
        <authorList>
            <person name="Sorokin D.Y."/>
            <person name="Elcheninov A.G."/>
            <person name="Kostrikina N.A."/>
            <person name="Bale N.J."/>
            <person name="Sinninghe Damste J.S."/>
            <person name="Khijniak T.V."/>
            <person name="Kublanov I.V."/>
            <person name="Toshchakov S.V."/>
        </authorList>
    </citation>
    <scope>NUCLEOTIDE SEQUENCE [LARGE SCALE GENOMIC DNA]</scope>
    <source>
        <strain evidence="2 3">AArcht7</strain>
    </source>
</reference>
<dbReference type="Proteomes" id="UP000281431">
    <property type="component" value="Unassembled WGS sequence"/>
</dbReference>
<feature type="compositionally biased region" description="Basic and acidic residues" evidence="1">
    <location>
        <begin position="68"/>
        <end position="78"/>
    </location>
</feature>
<keyword evidence="3" id="KW-1185">Reference proteome</keyword>
<evidence type="ECO:0000256" key="1">
    <source>
        <dbReference type="SAM" id="MobiDB-lite"/>
    </source>
</evidence>
<comment type="caution">
    <text evidence="2">The sequence shown here is derived from an EMBL/GenBank/DDBJ whole genome shotgun (WGS) entry which is preliminary data.</text>
</comment>
<dbReference type="AlphaFoldDB" id="A0A3N6N183"/>